<name>A0A1G5MZE2_AFIMA</name>
<reference evidence="2 3" key="1">
    <citation type="submission" date="2016-10" db="EMBL/GenBank/DDBJ databases">
        <authorList>
            <person name="de Groot N.N."/>
        </authorList>
    </citation>
    <scope>NUCLEOTIDE SEQUENCE [LARGE SCALE GENOMIC DNA]</scope>
    <source>
        <strain evidence="2 3">DSM 2698</strain>
    </source>
</reference>
<dbReference type="STRING" id="1120955.SAMN03080610_01262"/>
<keyword evidence="1" id="KW-0812">Transmembrane</keyword>
<organism evidence="2 3">
    <name type="scientific">Afifella marina DSM 2698</name>
    <dbReference type="NCBI Taxonomy" id="1120955"/>
    <lineage>
        <taxon>Bacteria</taxon>
        <taxon>Pseudomonadati</taxon>
        <taxon>Pseudomonadota</taxon>
        <taxon>Alphaproteobacteria</taxon>
        <taxon>Hyphomicrobiales</taxon>
        <taxon>Afifellaceae</taxon>
        <taxon>Afifella</taxon>
    </lineage>
</organism>
<keyword evidence="3" id="KW-1185">Reference proteome</keyword>
<protein>
    <recommendedName>
        <fullName evidence="4">DUF2007 domain-containing protein</fullName>
    </recommendedName>
</protein>
<proteinExistence type="predicted"/>
<gene>
    <name evidence="2" type="ORF">SAMN03080610_01262</name>
</gene>
<evidence type="ECO:0000313" key="3">
    <source>
        <dbReference type="Proteomes" id="UP000199347"/>
    </source>
</evidence>
<dbReference type="EMBL" id="FMVW01000002">
    <property type="protein sequence ID" value="SCZ30483.1"/>
    <property type="molecule type" value="Genomic_DNA"/>
</dbReference>
<keyword evidence="1" id="KW-1133">Transmembrane helix</keyword>
<dbReference type="AlphaFoldDB" id="A0A1G5MZE2"/>
<dbReference type="OrthoDB" id="8296179at2"/>
<evidence type="ECO:0000256" key="1">
    <source>
        <dbReference type="SAM" id="Phobius"/>
    </source>
</evidence>
<evidence type="ECO:0000313" key="2">
    <source>
        <dbReference type="EMBL" id="SCZ30483.1"/>
    </source>
</evidence>
<dbReference type="Proteomes" id="UP000199347">
    <property type="component" value="Unassembled WGS sequence"/>
</dbReference>
<feature type="transmembrane region" description="Helical" evidence="1">
    <location>
        <begin position="81"/>
        <end position="100"/>
    </location>
</feature>
<evidence type="ECO:0008006" key="4">
    <source>
        <dbReference type="Google" id="ProtNLM"/>
    </source>
</evidence>
<keyword evidence="1" id="KW-0472">Membrane</keyword>
<sequence length="119" mass="12524">MAEPAQDLTTIAHVYGLSETSLAICMLKAHGIVVVPVGQQHISVAWHYSVALGGVALRVPSSQAEEALEILKGFGAPVRRFNLIAAAFMVLAFLLAGIAVPPRALYLTERSASSGQLLS</sequence>
<accession>A0A1G5MZE2</accession>
<dbReference type="RefSeq" id="WP_092810681.1">
    <property type="nucleotide sequence ID" value="NZ_FMVW01000002.1"/>
</dbReference>